<dbReference type="EMBL" id="JAACXV010000361">
    <property type="protein sequence ID" value="KAF7279445.1"/>
    <property type="molecule type" value="Genomic_DNA"/>
</dbReference>
<evidence type="ECO:0000313" key="1">
    <source>
        <dbReference type="EMBL" id="KAF7279445.1"/>
    </source>
</evidence>
<sequence>MHAVRPFKRPIGSGGLEDGYGVMIIFLDSERDDSDGEFRSLDLREVLRLLEGEALMGGGGFNLIIGLVGRSGGMGEGGG</sequence>
<gene>
    <name evidence="1" type="ORF">GWI33_007210</name>
</gene>
<proteinExistence type="predicted"/>
<comment type="caution">
    <text evidence="1">The sequence shown here is derived from an EMBL/GenBank/DDBJ whole genome shotgun (WGS) entry which is preliminary data.</text>
</comment>
<protein>
    <submittedName>
        <fullName evidence="1">Uncharacterized protein</fullName>
    </submittedName>
</protein>
<reference evidence="1" key="1">
    <citation type="submission" date="2020-08" db="EMBL/GenBank/DDBJ databases">
        <title>Genome sequencing and assembly of the red palm weevil Rhynchophorus ferrugineus.</title>
        <authorList>
            <person name="Dias G.B."/>
            <person name="Bergman C.M."/>
            <person name="Manee M."/>
        </authorList>
    </citation>
    <scope>NUCLEOTIDE SEQUENCE</scope>
    <source>
        <strain evidence="1">AA-2017</strain>
        <tissue evidence="1">Whole larva</tissue>
    </source>
</reference>
<dbReference type="Proteomes" id="UP000625711">
    <property type="component" value="Unassembled WGS sequence"/>
</dbReference>
<organism evidence="1 2">
    <name type="scientific">Rhynchophorus ferrugineus</name>
    <name type="common">Red palm weevil</name>
    <name type="synonym">Curculio ferrugineus</name>
    <dbReference type="NCBI Taxonomy" id="354439"/>
    <lineage>
        <taxon>Eukaryota</taxon>
        <taxon>Metazoa</taxon>
        <taxon>Ecdysozoa</taxon>
        <taxon>Arthropoda</taxon>
        <taxon>Hexapoda</taxon>
        <taxon>Insecta</taxon>
        <taxon>Pterygota</taxon>
        <taxon>Neoptera</taxon>
        <taxon>Endopterygota</taxon>
        <taxon>Coleoptera</taxon>
        <taxon>Polyphaga</taxon>
        <taxon>Cucujiformia</taxon>
        <taxon>Curculionidae</taxon>
        <taxon>Dryophthorinae</taxon>
        <taxon>Rhynchophorus</taxon>
    </lineage>
</organism>
<accession>A0A834IKL8</accession>
<keyword evidence="2" id="KW-1185">Reference proteome</keyword>
<name>A0A834IKL8_RHYFE</name>
<dbReference type="AlphaFoldDB" id="A0A834IKL8"/>
<evidence type="ECO:0000313" key="2">
    <source>
        <dbReference type="Proteomes" id="UP000625711"/>
    </source>
</evidence>